<dbReference type="KEGG" id="tcy:Thicy_1034"/>
<evidence type="ECO:0000313" key="1">
    <source>
        <dbReference type="EMBL" id="AEG31801.1"/>
    </source>
</evidence>
<sequence length="37" mass="4121">MALAILLVNKALVGSVLQLYYRFYLWVVCPAGTHPIS</sequence>
<accession>F6D8F0</accession>
<dbReference type="HOGENOM" id="CLU_3349830_0_0_6"/>
<evidence type="ECO:0000313" key="2">
    <source>
        <dbReference type="Proteomes" id="UP000009232"/>
    </source>
</evidence>
<organism evidence="1 2">
    <name type="scientific">Thiomicrospira cyclica (strain DSM 14477 / JCM 11371 / ALM1)</name>
    <name type="common">Thioalkalimicrobium cyclicum</name>
    <dbReference type="NCBI Taxonomy" id="717773"/>
    <lineage>
        <taxon>Bacteria</taxon>
        <taxon>Pseudomonadati</taxon>
        <taxon>Pseudomonadota</taxon>
        <taxon>Gammaproteobacteria</taxon>
        <taxon>Thiotrichales</taxon>
        <taxon>Piscirickettsiaceae</taxon>
        <taxon>Thiomicrospira</taxon>
    </lineage>
</organism>
<protein>
    <submittedName>
        <fullName evidence="1">Uncharacterized protein</fullName>
    </submittedName>
</protein>
<reference evidence="1 2" key="1">
    <citation type="submission" date="2011-05" db="EMBL/GenBank/DDBJ databases">
        <title>Complete sequence of Thioalkalimicrobium cyclicum ALM1.</title>
        <authorList>
            <consortium name="US DOE Joint Genome Institute"/>
            <person name="Lucas S."/>
            <person name="Han J."/>
            <person name="Lapidus A."/>
            <person name="Cheng J.-F."/>
            <person name="Goodwin L."/>
            <person name="Pitluck S."/>
            <person name="Peters L."/>
            <person name="Mikhailova N."/>
            <person name="Davenport K."/>
            <person name="Han C."/>
            <person name="Tapia R."/>
            <person name="Land M."/>
            <person name="Hauser L."/>
            <person name="Kyrpides N."/>
            <person name="Ivanova N."/>
            <person name="Pagani I."/>
            <person name="Kappler U."/>
            <person name="Woyke T."/>
        </authorList>
    </citation>
    <scope>NUCLEOTIDE SEQUENCE [LARGE SCALE GENOMIC DNA]</scope>
    <source>
        <strain evidence="2">DSM 14477 / JCM 11371 / ALM1</strain>
    </source>
</reference>
<keyword evidence="2" id="KW-1185">Reference proteome</keyword>
<proteinExistence type="predicted"/>
<dbReference type="EMBL" id="CP002776">
    <property type="protein sequence ID" value="AEG31801.1"/>
    <property type="molecule type" value="Genomic_DNA"/>
</dbReference>
<gene>
    <name evidence="1" type="ordered locus">Thicy_1034</name>
</gene>
<name>F6D8F0_THICA</name>
<dbReference type="AlphaFoldDB" id="F6D8F0"/>
<dbReference type="Proteomes" id="UP000009232">
    <property type="component" value="Chromosome"/>
</dbReference>